<organism evidence="1 2">
    <name type="scientific">Nocardia iowensis</name>
    <dbReference type="NCBI Taxonomy" id="204891"/>
    <lineage>
        <taxon>Bacteria</taxon>
        <taxon>Bacillati</taxon>
        <taxon>Actinomycetota</taxon>
        <taxon>Actinomycetes</taxon>
        <taxon>Mycobacteriales</taxon>
        <taxon>Nocardiaceae</taxon>
        <taxon>Nocardia</taxon>
    </lineage>
</organism>
<protein>
    <submittedName>
        <fullName evidence="1">Uncharacterized protein</fullName>
    </submittedName>
</protein>
<accession>A0ABX8RYF4</accession>
<dbReference type="Proteomes" id="UP000694257">
    <property type="component" value="Chromosome"/>
</dbReference>
<dbReference type="EMBL" id="CP078145">
    <property type="protein sequence ID" value="QXN92581.1"/>
    <property type="molecule type" value="Genomic_DNA"/>
</dbReference>
<gene>
    <name evidence="1" type="ORF">KV110_05410</name>
</gene>
<keyword evidence="2" id="KW-1185">Reference proteome</keyword>
<name>A0ABX8RYF4_NOCIO</name>
<sequence>MQFVTLTCESEHESQVIGNSVNLYFHILAERGVNPERYSPYPEGSDVFLNWSDVKETAAFIKASSMTRMSTHMARAIREALLYKEKHGKDPEFSETAGKLANRLTSEIWRAEIARR</sequence>
<proteinExistence type="predicted"/>
<dbReference type="RefSeq" id="WP_218473979.1">
    <property type="nucleotide sequence ID" value="NZ_BAABJN010000005.1"/>
</dbReference>
<evidence type="ECO:0000313" key="2">
    <source>
        <dbReference type="Proteomes" id="UP000694257"/>
    </source>
</evidence>
<evidence type="ECO:0000313" key="1">
    <source>
        <dbReference type="EMBL" id="QXN92581.1"/>
    </source>
</evidence>
<reference evidence="1 2" key="1">
    <citation type="submission" date="2021-07" db="EMBL/GenBank/DDBJ databases">
        <title>Whole Genome Sequence of Nocardia Iowensis.</title>
        <authorList>
            <person name="Lamm A."/>
            <person name="Collins-Fairclough A.M."/>
            <person name="Bunk B."/>
            <person name="Sproer C."/>
        </authorList>
    </citation>
    <scope>NUCLEOTIDE SEQUENCE [LARGE SCALE GENOMIC DNA]</scope>
    <source>
        <strain evidence="1 2">NRRL 5646</strain>
    </source>
</reference>